<reference evidence="8 9" key="1">
    <citation type="submission" date="2020-06" db="EMBL/GenBank/DDBJ databases">
        <authorList>
            <person name="Kim S.-J."/>
            <person name="Park S.-J."/>
        </authorList>
    </citation>
    <scope>NUCLEOTIDE SEQUENCE [LARGE SCALE GENOMIC DNA]</scope>
    <source>
        <strain evidence="8 9">SW-151</strain>
    </source>
</reference>
<feature type="chain" id="PRO_5045854428" evidence="6">
    <location>
        <begin position="26"/>
        <end position="432"/>
    </location>
</feature>
<dbReference type="PROSITE" id="PS00138">
    <property type="entry name" value="SUBTILASE_SER"/>
    <property type="match status" value="1"/>
</dbReference>
<feature type="signal peptide" evidence="6">
    <location>
        <begin position="1"/>
        <end position="25"/>
    </location>
</feature>
<dbReference type="InterPro" id="IPR036852">
    <property type="entry name" value="Peptidase_S8/S53_dom_sf"/>
</dbReference>
<keyword evidence="6" id="KW-0732">Signal</keyword>
<dbReference type="PROSITE" id="PS51892">
    <property type="entry name" value="SUBTILASE"/>
    <property type="match status" value="1"/>
</dbReference>
<dbReference type="InterPro" id="IPR023828">
    <property type="entry name" value="Peptidase_S8_Ser-AS"/>
</dbReference>
<keyword evidence="2 5" id="KW-0645">Protease</keyword>
<dbReference type="PANTHER" id="PTHR43806">
    <property type="entry name" value="PEPTIDASE S8"/>
    <property type="match status" value="1"/>
</dbReference>
<keyword evidence="4 5" id="KW-0720">Serine protease</keyword>
<evidence type="ECO:0000256" key="4">
    <source>
        <dbReference type="ARBA" id="ARBA00022825"/>
    </source>
</evidence>
<comment type="similarity">
    <text evidence="1 5">Belongs to the peptidase S8 family.</text>
</comment>
<dbReference type="RefSeq" id="WP_176278998.1">
    <property type="nucleotide sequence ID" value="NZ_JABWMH010000002.1"/>
</dbReference>
<feature type="active site" description="Charge relay system" evidence="5">
    <location>
        <position position="375"/>
    </location>
</feature>
<feature type="active site" description="Charge relay system" evidence="5">
    <location>
        <position position="200"/>
    </location>
</feature>
<keyword evidence="3 5" id="KW-0378">Hydrolase</keyword>
<dbReference type="SUPFAM" id="SSF52743">
    <property type="entry name" value="Subtilisin-like"/>
    <property type="match status" value="1"/>
</dbReference>
<comment type="caution">
    <text evidence="8">The sequence shown here is derived from an EMBL/GenBank/DDBJ whole genome shotgun (WGS) entry which is preliminary data.</text>
</comment>
<evidence type="ECO:0000256" key="3">
    <source>
        <dbReference type="ARBA" id="ARBA00022801"/>
    </source>
</evidence>
<organism evidence="8 9">
    <name type="scientific">Parasphingorhabdus flavimaris</name>
    <dbReference type="NCBI Taxonomy" id="266812"/>
    <lineage>
        <taxon>Bacteria</taxon>
        <taxon>Pseudomonadati</taxon>
        <taxon>Pseudomonadota</taxon>
        <taxon>Alphaproteobacteria</taxon>
        <taxon>Sphingomonadales</taxon>
        <taxon>Sphingomonadaceae</taxon>
        <taxon>Parasphingorhabdus</taxon>
    </lineage>
</organism>
<sequence length="432" mass="44517">MRSTAKWVAATLLLLTPAAALPQLALPGVGPALPVPDRSLRDLAEPLIDPVNGVVDSGIFDRLSKSELGTLLKRLRTGRVNQFLRQNRDYVERDRNGDPAVRGVLIATGISAASLELARNEGFQILERAEIEGLDLSYVKFATRPGKQLKSEEKRLQKLAREAEVSADNIYFTSTAVTMAVSSATLASGKAAAGAMGLIDGGVARHSAIAMPVEQRGFARGGAVASSHGTAIASLISGSLGSRSRGLLAADIYGSDPAGGNATAIARALGWMAQRDVPVVTISLVGPNNGLLGRAVKAAQQKGMLVVAAVGNDGPAAPARYPAAYKGVIGVTGVDHRERALPEAGSATPIDFAAPGTGIKGASPDGNLVPLRGTSFAAPLVAARLLSHYPAANIGKIDAAVRGLIREAKDLGKKGADKVYGHGLVCGNCGLR</sequence>
<dbReference type="InterPro" id="IPR000209">
    <property type="entry name" value="Peptidase_S8/S53_dom"/>
</dbReference>
<proteinExistence type="inferred from homology"/>
<evidence type="ECO:0000313" key="8">
    <source>
        <dbReference type="EMBL" id="NVD27475.1"/>
    </source>
</evidence>
<evidence type="ECO:0000313" key="9">
    <source>
        <dbReference type="Proteomes" id="UP000652427"/>
    </source>
</evidence>
<evidence type="ECO:0000259" key="7">
    <source>
        <dbReference type="Pfam" id="PF00082"/>
    </source>
</evidence>
<dbReference type="InterPro" id="IPR050131">
    <property type="entry name" value="Peptidase_S8_subtilisin-like"/>
</dbReference>
<dbReference type="Proteomes" id="UP000652427">
    <property type="component" value="Unassembled WGS sequence"/>
</dbReference>
<evidence type="ECO:0000256" key="6">
    <source>
        <dbReference type="SAM" id="SignalP"/>
    </source>
</evidence>
<accession>A0ABX2N1B2</accession>
<name>A0ABX2N1B2_9SPHN</name>
<evidence type="ECO:0000256" key="5">
    <source>
        <dbReference type="PROSITE-ProRule" id="PRU01240"/>
    </source>
</evidence>
<feature type="active site" description="Charge relay system" evidence="5">
    <location>
        <position position="228"/>
    </location>
</feature>
<evidence type="ECO:0000256" key="2">
    <source>
        <dbReference type="ARBA" id="ARBA00022670"/>
    </source>
</evidence>
<dbReference type="CDD" id="cd05561">
    <property type="entry name" value="Peptidases_S8_4"/>
    <property type="match status" value="1"/>
</dbReference>
<dbReference type="PANTHER" id="PTHR43806:SF11">
    <property type="entry name" value="CEREVISIN-RELATED"/>
    <property type="match status" value="1"/>
</dbReference>
<dbReference type="Gene3D" id="3.40.50.200">
    <property type="entry name" value="Peptidase S8/S53 domain"/>
    <property type="match status" value="1"/>
</dbReference>
<keyword evidence="9" id="KW-1185">Reference proteome</keyword>
<evidence type="ECO:0000256" key="1">
    <source>
        <dbReference type="ARBA" id="ARBA00011073"/>
    </source>
</evidence>
<feature type="domain" description="Peptidase S8/S53" evidence="7">
    <location>
        <begin position="226"/>
        <end position="423"/>
    </location>
</feature>
<dbReference type="Pfam" id="PF00082">
    <property type="entry name" value="Peptidase_S8"/>
    <property type="match status" value="1"/>
</dbReference>
<gene>
    <name evidence="8" type="ORF">HUO14_06105</name>
</gene>
<protein>
    <submittedName>
        <fullName evidence="8">S8 family serine peptidase</fullName>
    </submittedName>
</protein>
<dbReference type="EMBL" id="JABWMH010000002">
    <property type="protein sequence ID" value="NVD27475.1"/>
    <property type="molecule type" value="Genomic_DNA"/>
</dbReference>